<comment type="caution">
    <text evidence="1">The sequence shown here is derived from an EMBL/GenBank/DDBJ whole genome shotgun (WGS) entry which is preliminary data.</text>
</comment>
<organism evidence="1">
    <name type="scientific">Caldithrix abyssi</name>
    <dbReference type="NCBI Taxonomy" id="187145"/>
    <lineage>
        <taxon>Bacteria</taxon>
        <taxon>Pseudomonadati</taxon>
        <taxon>Calditrichota</taxon>
        <taxon>Calditrichia</taxon>
        <taxon>Calditrichales</taxon>
        <taxon>Calditrichaceae</taxon>
        <taxon>Caldithrix</taxon>
    </lineage>
</organism>
<protein>
    <submittedName>
        <fullName evidence="1">Thioredoxin</fullName>
    </submittedName>
</protein>
<feature type="non-terminal residue" evidence="1">
    <location>
        <position position="46"/>
    </location>
</feature>
<name>A0A7V5PQ20_CALAY</name>
<dbReference type="Proteomes" id="UP000886124">
    <property type="component" value="Unassembled WGS sequence"/>
</dbReference>
<dbReference type="Gene3D" id="3.40.30.10">
    <property type="entry name" value="Glutaredoxin"/>
    <property type="match status" value="1"/>
</dbReference>
<proteinExistence type="predicted"/>
<gene>
    <name evidence="1" type="ORF">ENJ89_08290</name>
</gene>
<dbReference type="AlphaFoldDB" id="A0A7V5PQ20"/>
<evidence type="ECO:0000313" key="1">
    <source>
        <dbReference type="EMBL" id="HHJ53179.1"/>
    </source>
</evidence>
<accession>A0A7V5PQ20</accession>
<reference evidence="1" key="1">
    <citation type="journal article" date="2020" name="mSystems">
        <title>Genome- and Community-Level Interaction Insights into Carbon Utilization and Element Cycling Functions of Hydrothermarchaeota in Hydrothermal Sediment.</title>
        <authorList>
            <person name="Zhou Z."/>
            <person name="Liu Y."/>
            <person name="Xu W."/>
            <person name="Pan J."/>
            <person name="Luo Z.H."/>
            <person name="Li M."/>
        </authorList>
    </citation>
    <scope>NUCLEOTIDE SEQUENCE [LARGE SCALE GENOMIC DNA]</scope>
    <source>
        <strain evidence="1">HyVt-527</strain>
    </source>
</reference>
<dbReference type="SUPFAM" id="SSF52833">
    <property type="entry name" value="Thioredoxin-like"/>
    <property type="match status" value="1"/>
</dbReference>
<dbReference type="EMBL" id="DROD01000532">
    <property type="protein sequence ID" value="HHJ53179.1"/>
    <property type="molecule type" value="Genomic_DNA"/>
</dbReference>
<sequence>MTLAEVQQEINKKPIVITYFSHDECNVCKVLKPQVRELVSEYEEAH</sequence>
<dbReference type="InterPro" id="IPR036249">
    <property type="entry name" value="Thioredoxin-like_sf"/>
</dbReference>